<dbReference type="PANTHER" id="PTHR30383:SF24">
    <property type="entry name" value="THIOESTERASE 1_PROTEASE 1_LYSOPHOSPHOLIPASE L1"/>
    <property type="match status" value="1"/>
</dbReference>
<dbReference type="InterPro" id="IPR008265">
    <property type="entry name" value="Lipase_GDSL_AS"/>
</dbReference>
<dbReference type="GO" id="GO:0006629">
    <property type="term" value="P:lipid metabolic process"/>
    <property type="evidence" value="ECO:0007669"/>
    <property type="project" value="InterPro"/>
</dbReference>
<dbReference type="InterPro" id="IPR036514">
    <property type="entry name" value="SGNH_hydro_sf"/>
</dbReference>
<evidence type="ECO:0000313" key="2">
    <source>
        <dbReference type="EMBL" id="GGG19861.1"/>
    </source>
</evidence>
<organism evidence="2 3">
    <name type="scientific">Caldovatus sediminis</name>
    <dbReference type="NCBI Taxonomy" id="2041189"/>
    <lineage>
        <taxon>Bacteria</taxon>
        <taxon>Pseudomonadati</taxon>
        <taxon>Pseudomonadota</taxon>
        <taxon>Alphaproteobacteria</taxon>
        <taxon>Acetobacterales</taxon>
        <taxon>Roseomonadaceae</taxon>
        <taxon>Caldovatus</taxon>
    </lineage>
</organism>
<comment type="caution">
    <text evidence="2">The sequence shown here is derived from an EMBL/GenBank/DDBJ whole genome shotgun (WGS) entry which is preliminary data.</text>
</comment>
<dbReference type="InterPro" id="IPR051532">
    <property type="entry name" value="Ester_Hydrolysis_Enzymes"/>
</dbReference>
<dbReference type="AlphaFoldDB" id="A0A8J2Z8A0"/>
<gene>
    <name evidence="2" type="ORF">GCM10010964_05140</name>
</gene>
<evidence type="ECO:0000259" key="1">
    <source>
        <dbReference type="Pfam" id="PF13472"/>
    </source>
</evidence>
<proteinExistence type="predicted"/>
<protein>
    <submittedName>
        <fullName evidence="2">Arylesterase</fullName>
    </submittedName>
</protein>
<keyword evidence="3" id="KW-1185">Reference proteome</keyword>
<dbReference type="PANTHER" id="PTHR30383">
    <property type="entry name" value="THIOESTERASE 1/PROTEASE 1/LYSOPHOSPHOLIPASE L1"/>
    <property type="match status" value="1"/>
</dbReference>
<dbReference type="CDD" id="cd01822">
    <property type="entry name" value="Lysophospholipase_L1_like"/>
    <property type="match status" value="1"/>
</dbReference>
<sequence>MGIVPGYGRRGALRHLGAGFGLLLAARAGFRAGAAGASEEGGEVRLLMLGDSLTAGYGLPPSHALPARLEAALRARGRPVRVINAGVSGDTTAGGRARLDWALADLPEGAPAAAVVALGANDALRGLPASEVYANLAAILDGLGRRGIPVLLAGMRAPPNLGPDYGREFDEAYARLVRERPGTVFYPFLLEGVAADPSLNQPDGIHPNARGVEEIVRRMLPAVEALLGRVDQRAE</sequence>
<dbReference type="InterPro" id="IPR013830">
    <property type="entry name" value="SGNH_hydro"/>
</dbReference>
<dbReference type="Gene3D" id="3.40.50.1110">
    <property type="entry name" value="SGNH hydrolase"/>
    <property type="match status" value="1"/>
</dbReference>
<reference evidence="2 3" key="1">
    <citation type="journal article" date="2014" name="Int. J. Syst. Evol. Microbiol.">
        <title>Complete genome sequence of Corynebacterium casei LMG S-19264T (=DSM 44701T), isolated from a smear-ripened cheese.</title>
        <authorList>
            <consortium name="US DOE Joint Genome Institute (JGI-PGF)"/>
            <person name="Walter F."/>
            <person name="Albersmeier A."/>
            <person name="Kalinowski J."/>
            <person name="Ruckert C."/>
        </authorList>
    </citation>
    <scope>NUCLEOTIDE SEQUENCE [LARGE SCALE GENOMIC DNA]</scope>
    <source>
        <strain evidence="2 3">CGMCC 1.16330</strain>
    </source>
</reference>
<name>A0A8J2Z8A0_9PROT</name>
<accession>A0A8J2Z8A0</accession>
<dbReference type="GO" id="GO:0004622">
    <property type="term" value="F:phosphatidylcholine lysophospholipase activity"/>
    <property type="evidence" value="ECO:0007669"/>
    <property type="project" value="TreeGrafter"/>
</dbReference>
<dbReference type="Proteomes" id="UP000597507">
    <property type="component" value="Unassembled WGS sequence"/>
</dbReference>
<dbReference type="Pfam" id="PF13472">
    <property type="entry name" value="Lipase_GDSL_2"/>
    <property type="match status" value="1"/>
</dbReference>
<dbReference type="EMBL" id="BMKS01000001">
    <property type="protein sequence ID" value="GGG19861.1"/>
    <property type="molecule type" value="Genomic_DNA"/>
</dbReference>
<dbReference type="PROSITE" id="PS01098">
    <property type="entry name" value="LIPASE_GDSL_SER"/>
    <property type="match status" value="1"/>
</dbReference>
<feature type="domain" description="SGNH hydrolase-type esterase" evidence="1">
    <location>
        <begin position="49"/>
        <end position="211"/>
    </location>
</feature>
<dbReference type="SUPFAM" id="SSF52266">
    <property type="entry name" value="SGNH hydrolase"/>
    <property type="match status" value="1"/>
</dbReference>
<evidence type="ECO:0000313" key="3">
    <source>
        <dbReference type="Proteomes" id="UP000597507"/>
    </source>
</evidence>